<organism evidence="5 6">
    <name type="scientific">Trapa natans</name>
    <name type="common">Water chestnut</name>
    <dbReference type="NCBI Taxonomy" id="22666"/>
    <lineage>
        <taxon>Eukaryota</taxon>
        <taxon>Viridiplantae</taxon>
        <taxon>Streptophyta</taxon>
        <taxon>Embryophyta</taxon>
        <taxon>Tracheophyta</taxon>
        <taxon>Spermatophyta</taxon>
        <taxon>Magnoliopsida</taxon>
        <taxon>eudicotyledons</taxon>
        <taxon>Gunneridae</taxon>
        <taxon>Pentapetalae</taxon>
        <taxon>rosids</taxon>
        <taxon>malvids</taxon>
        <taxon>Myrtales</taxon>
        <taxon>Lythraceae</taxon>
        <taxon>Trapa</taxon>
    </lineage>
</organism>
<dbReference type="PANTHER" id="PTHR13681:SF24">
    <property type="entry name" value="TUDOR DOMAIN-CONTAINING PROTEIN 3"/>
    <property type="match status" value="1"/>
</dbReference>
<feature type="compositionally biased region" description="Basic and acidic residues" evidence="3">
    <location>
        <begin position="347"/>
        <end position="362"/>
    </location>
</feature>
<feature type="domain" description="RecQ mediated genome instability protein 1 OB-fold" evidence="4">
    <location>
        <begin position="91"/>
        <end position="190"/>
    </location>
</feature>
<dbReference type="AlphaFoldDB" id="A0AAN7KU46"/>
<keyword evidence="6" id="KW-1185">Reference proteome</keyword>
<dbReference type="EMBL" id="JAXQNO010000020">
    <property type="protein sequence ID" value="KAK4772614.1"/>
    <property type="molecule type" value="Genomic_DNA"/>
</dbReference>
<accession>A0AAN7KU46</accession>
<dbReference type="PANTHER" id="PTHR13681">
    <property type="entry name" value="SURVIVAL OF MOTOR NEURON-RELATED-SPLICING FACTOR 30-RELATED"/>
    <property type="match status" value="1"/>
</dbReference>
<dbReference type="Pfam" id="PF08585">
    <property type="entry name" value="RMI1_N_C"/>
    <property type="match status" value="1"/>
</dbReference>
<dbReference type="InterPro" id="IPR013894">
    <property type="entry name" value="RMI1_OB"/>
</dbReference>
<protein>
    <recommendedName>
        <fullName evidence="4">RecQ mediated genome instability protein 1 OB-fold domain-containing protein</fullName>
    </recommendedName>
</protein>
<keyword evidence="2" id="KW-0539">Nucleus</keyword>
<dbReference type="Proteomes" id="UP001346149">
    <property type="component" value="Unassembled WGS sequence"/>
</dbReference>
<feature type="region of interest" description="Disordered" evidence="3">
    <location>
        <begin position="234"/>
        <end position="290"/>
    </location>
</feature>
<dbReference type="Gene3D" id="2.40.50.770">
    <property type="entry name" value="RecQ-mediated genome instability protein Rmi1, C-terminal domain"/>
    <property type="match status" value="1"/>
</dbReference>
<feature type="compositionally biased region" description="Basic and acidic residues" evidence="3">
    <location>
        <begin position="241"/>
        <end position="253"/>
    </location>
</feature>
<dbReference type="SMART" id="SM01161">
    <property type="entry name" value="DUF1767"/>
    <property type="match status" value="1"/>
</dbReference>
<feature type="region of interest" description="Disordered" evidence="3">
    <location>
        <begin position="411"/>
        <end position="441"/>
    </location>
</feature>
<dbReference type="InterPro" id="IPR042470">
    <property type="entry name" value="RMI1_N_C_sf"/>
</dbReference>
<comment type="caution">
    <text evidence="5">The sequence shown here is derived from an EMBL/GenBank/DDBJ whole genome shotgun (WGS) entry which is preliminary data.</text>
</comment>
<evidence type="ECO:0000259" key="4">
    <source>
        <dbReference type="Pfam" id="PF08585"/>
    </source>
</evidence>
<comment type="subcellular location">
    <subcellularLocation>
        <location evidence="1">Nucleus</location>
    </subcellularLocation>
</comment>
<sequence length="441" mass="49212">MAETSAAGASPSSSYSASSDAVVEALVRRGWSFPDREHINATIAVKSILFDDTGDARSIADAVESDLLNMDLRSIGAKSLPEPAVLRKSTHLLGPKVLQISSVKDISKSSIDDILKNSNRRLLRLTLTDGHNEITAIEFTHIPSIPSDVVPGTKVRLEKRAAVHAGIVCLNPQVLTVLGGVVQSLHEEWQMTKKYSALSRESLQLQHSGTGGPPPFEKLEVNAQSTWAAQREKSVFPSKSYRLDDRESEEKLRNQSVVRWGNPEPKPDGVDRSLKTSYVSGKAEHKPGTSEVRRIEVVESVPIQNQAAAQKLLQKMNNPNQEHQRHSVQKGRGKGRQEEAQVFTLDEWEKRKEDKKPSRGEFPDMISDEDLAWQLQNQFNLEDGDYVQGKGPHETEAERLKRMIFSYGKESEDHQGFGRGRWGRGRGRGRGKWRGRGGRYN</sequence>
<feature type="compositionally biased region" description="Basic and acidic residues" evidence="3">
    <location>
        <begin position="265"/>
        <end position="274"/>
    </location>
</feature>
<evidence type="ECO:0000256" key="3">
    <source>
        <dbReference type="SAM" id="MobiDB-lite"/>
    </source>
</evidence>
<name>A0AAN7KU46_TRANT</name>
<evidence type="ECO:0000313" key="6">
    <source>
        <dbReference type="Proteomes" id="UP001346149"/>
    </source>
</evidence>
<feature type="region of interest" description="Disordered" evidence="3">
    <location>
        <begin position="318"/>
        <end position="364"/>
    </location>
</feature>
<evidence type="ECO:0000313" key="5">
    <source>
        <dbReference type="EMBL" id="KAK4772614.1"/>
    </source>
</evidence>
<proteinExistence type="predicted"/>
<evidence type="ECO:0000256" key="1">
    <source>
        <dbReference type="ARBA" id="ARBA00004123"/>
    </source>
</evidence>
<reference evidence="5 6" key="1">
    <citation type="journal article" date="2023" name="Hortic Res">
        <title>Pangenome of water caltrop reveals structural variations and asymmetric subgenome divergence after allopolyploidization.</title>
        <authorList>
            <person name="Zhang X."/>
            <person name="Chen Y."/>
            <person name="Wang L."/>
            <person name="Yuan Y."/>
            <person name="Fang M."/>
            <person name="Shi L."/>
            <person name="Lu R."/>
            <person name="Comes H.P."/>
            <person name="Ma Y."/>
            <person name="Chen Y."/>
            <person name="Huang G."/>
            <person name="Zhou Y."/>
            <person name="Zheng Z."/>
            <person name="Qiu Y."/>
        </authorList>
    </citation>
    <scope>NUCLEOTIDE SEQUENCE [LARGE SCALE GENOMIC DNA]</scope>
    <source>
        <strain evidence="5">F231</strain>
    </source>
</reference>
<dbReference type="GO" id="GO:0005634">
    <property type="term" value="C:nucleus"/>
    <property type="evidence" value="ECO:0007669"/>
    <property type="project" value="UniProtKB-SubCell"/>
</dbReference>
<evidence type="ECO:0000256" key="2">
    <source>
        <dbReference type="ARBA" id="ARBA00023242"/>
    </source>
</evidence>
<feature type="compositionally biased region" description="Basic residues" evidence="3">
    <location>
        <begin position="421"/>
        <end position="441"/>
    </location>
</feature>
<gene>
    <name evidence="5" type="ORF">SAY86_014389</name>
</gene>